<name>A0A2W1N5A9_PAEXE</name>
<evidence type="ECO:0000256" key="1">
    <source>
        <dbReference type="ARBA" id="ARBA00022714"/>
    </source>
</evidence>
<dbReference type="FunFam" id="2.102.10.10:FF:000014">
    <property type="entry name" value="Oxidoreductase, FAD dependent"/>
    <property type="match status" value="1"/>
</dbReference>
<evidence type="ECO:0000256" key="3">
    <source>
        <dbReference type="ARBA" id="ARBA00023004"/>
    </source>
</evidence>
<dbReference type="Pfam" id="PF00355">
    <property type="entry name" value="Rieske"/>
    <property type="match status" value="1"/>
</dbReference>
<proteinExistence type="predicted"/>
<evidence type="ECO:0000313" key="7">
    <source>
        <dbReference type="EMBL" id="PZE19567.1"/>
    </source>
</evidence>
<dbReference type="InterPro" id="IPR017941">
    <property type="entry name" value="Rieske_2Fe-2S"/>
</dbReference>
<dbReference type="Gene3D" id="3.50.50.60">
    <property type="entry name" value="FAD/NAD(P)-binding domain"/>
    <property type="match status" value="1"/>
</dbReference>
<protein>
    <submittedName>
        <fullName evidence="7">FAD-dependent oxidoreductase</fullName>
    </submittedName>
</protein>
<dbReference type="InterPro" id="IPR036922">
    <property type="entry name" value="Rieske_2Fe-2S_sf"/>
</dbReference>
<dbReference type="SUPFAM" id="SSF51971">
    <property type="entry name" value="Nucleotide-binding domain"/>
    <property type="match status" value="1"/>
</dbReference>
<keyword evidence="5" id="KW-1015">Disulfide bond</keyword>
<dbReference type="Gene3D" id="3.30.9.10">
    <property type="entry name" value="D-Amino Acid Oxidase, subunit A, domain 2"/>
    <property type="match status" value="1"/>
</dbReference>
<evidence type="ECO:0000313" key="8">
    <source>
        <dbReference type="Proteomes" id="UP000214746"/>
    </source>
</evidence>
<dbReference type="GO" id="GO:0016020">
    <property type="term" value="C:membrane"/>
    <property type="evidence" value="ECO:0007669"/>
    <property type="project" value="InterPro"/>
</dbReference>
<dbReference type="SUPFAM" id="SSF50022">
    <property type="entry name" value="ISP domain"/>
    <property type="match status" value="1"/>
</dbReference>
<dbReference type="InterPro" id="IPR005805">
    <property type="entry name" value="Rieske_Fe-S_prot_C"/>
</dbReference>
<dbReference type="CDD" id="cd03477">
    <property type="entry name" value="Rieske_YhfW_C"/>
    <property type="match status" value="1"/>
</dbReference>
<reference evidence="7" key="1">
    <citation type="submission" date="2018-06" db="EMBL/GenBank/DDBJ databases">
        <title>Paenibacillus xerothermodurans sp. nov. an extremely dry heat resistant spore forming bacterium isolated from the soil of Cape Canaveral, Florida.</title>
        <authorList>
            <person name="Seuylemezian A."/>
            <person name="Kaur N."/>
            <person name="Patil P."/>
            <person name="Patil P."/>
            <person name="Mayilraj S."/>
            <person name="Vaishampayan P."/>
        </authorList>
    </citation>
    <scope>NUCLEOTIDE SEQUENCE [LARGE SCALE GENOMIC DNA]</scope>
    <source>
        <strain evidence="7">ATCC 27380</strain>
    </source>
</reference>
<dbReference type="InterPro" id="IPR036188">
    <property type="entry name" value="FAD/NAD-bd_sf"/>
</dbReference>
<comment type="caution">
    <text evidence="7">The sequence shown here is derived from an EMBL/GenBank/DDBJ whole genome shotgun (WGS) entry which is preliminary data.</text>
</comment>
<evidence type="ECO:0000256" key="5">
    <source>
        <dbReference type="ARBA" id="ARBA00023157"/>
    </source>
</evidence>
<evidence type="ECO:0000256" key="4">
    <source>
        <dbReference type="ARBA" id="ARBA00023014"/>
    </source>
</evidence>
<keyword evidence="1" id="KW-0001">2Fe-2S</keyword>
<sequence>MTHKDAIPAALPQVSESYWLASSNFPSFPKLTHDITVDAAVVGGGISGITTAYLLTKQGLKVALVEAGRLMHGTTGHTTAKITAQHDLIYNELISHFGAEQARLYYDANHEAIEFIKQTINEHRIECDFAEQHAHVYTGSDDSIDKLQAEFKAYEQLGIPGDYLDDTPLPFTTKAAVRMRDQAQFNPIKFLQPLVRYIAEHGGLIFEYTTAETLEKGTPAKITTNHGHKIACTYAVSCSHFPFYGAGGYYHMRMFPSRSYALGVLAKSEFPGGMYISADDPKRSLRSAVLDGEDMLIIGGEGHQTGQGGCTMKHYEALQQFGEETFGLRGIRYRWSAQDFFTLDRLPYIGHVTSEERKVMVATGFKKWGMTTGVLSALMNVQLIMGEANRYTDLFAPSRFHADPSVKTFITENADVVKHYITGKLEMVQKTPEQLLNDEGAAVRVNGQRAGAYRDAQGRLHLVDTTCTHMKCELQWNAGERSWDCPCHGSRFTYQGEVIEGPAKKRLGKVHYP</sequence>
<dbReference type="GO" id="GO:0016705">
    <property type="term" value="F:oxidoreductase activity, acting on paired donors, with incorporation or reduction of molecular oxygen"/>
    <property type="evidence" value="ECO:0007669"/>
    <property type="project" value="UniProtKB-ARBA"/>
</dbReference>
<evidence type="ECO:0000256" key="2">
    <source>
        <dbReference type="ARBA" id="ARBA00022723"/>
    </source>
</evidence>
<dbReference type="InterPro" id="IPR006076">
    <property type="entry name" value="FAD-dep_OxRdtase"/>
</dbReference>
<feature type="domain" description="Rieske" evidence="6">
    <location>
        <begin position="427"/>
        <end position="513"/>
    </location>
</feature>
<organism evidence="7 8">
    <name type="scientific">Paenibacillus xerothermodurans</name>
    <dbReference type="NCBI Taxonomy" id="1977292"/>
    <lineage>
        <taxon>Bacteria</taxon>
        <taxon>Bacillati</taxon>
        <taxon>Bacillota</taxon>
        <taxon>Bacilli</taxon>
        <taxon>Bacillales</taxon>
        <taxon>Paenibacillaceae</taxon>
        <taxon>Paenibacillus</taxon>
    </lineage>
</organism>
<dbReference type="Pfam" id="PF01266">
    <property type="entry name" value="DAO"/>
    <property type="match status" value="1"/>
</dbReference>
<keyword evidence="8" id="KW-1185">Reference proteome</keyword>
<dbReference type="AlphaFoldDB" id="A0A2W1N5A9"/>
<accession>A0A2W1N5A9</accession>
<dbReference type="PROSITE" id="PS51296">
    <property type="entry name" value="RIESKE"/>
    <property type="match status" value="1"/>
</dbReference>
<evidence type="ECO:0000259" key="6">
    <source>
        <dbReference type="PROSITE" id="PS51296"/>
    </source>
</evidence>
<dbReference type="GO" id="GO:0046872">
    <property type="term" value="F:metal ion binding"/>
    <property type="evidence" value="ECO:0007669"/>
    <property type="project" value="UniProtKB-KW"/>
</dbReference>
<dbReference type="RefSeq" id="WP_089201312.1">
    <property type="nucleotide sequence ID" value="NZ_NHRJ02000015.1"/>
</dbReference>
<dbReference type="EMBL" id="NHRJ02000015">
    <property type="protein sequence ID" value="PZE19567.1"/>
    <property type="molecule type" value="Genomic_DNA"/>
</dbReference>
<gene>
    <name evidence="7" type="ORF">CBW46_017770</name>
</gene>
<keyword evidence="3" id="KW-0408">Iron</keyword>
<dbReference type="GO" id="GO:0004497">
    <property type="term" value="F:monooxygenase activity"/>
    <property type="evidence" value="ECO:0007669"/>
    <property type="project" value="UniProtKB-ARBA"/>
</dbReference>
<dbReference type="PANTHER" id="PTHR13847">
    <property type="entry name" value="SARCOSINE DEHYDROGENASE-RELATED"/>
    <property type="match status" value="1"/>
</dbReference>
<keyword evidence="4" id="KW-0411">Iron-sulfur</keyword>
<dbReference type="OrthoDB" id="9767869at2"/>
<dbReference type="Proteomes" id="UP000214746">
    <property type="component" value="Unassembled WGS sequence"/>
</dbReference>
<dbReference type="PANTHER" id="PTHR13847:SF274">
    <property type="entry name" value="RIESKE 2FE-2S IRON-SULFUR PROTEIN YHFW-RELATED"/>
    <property type="match status" value="1"/>
</dbReference>
<dbReference type="Gene3D" id="2.102.10.10">
    <property type="entry name" value="Rieske [2Fe-2S] iron-sulphur domain"/>
    <property type="match status" value="1"/>
</dbReference>
<keyword evidence="2" id="KW-0479">Metal-binding</keyword>
<dbReference type="InterPro" id="IPR038010">
    <property type="entry name" value="YhfW_C"/>
</dbReference>
<dbReference type="GO" id="GO:0005737">
    <property type="term" value="C:cytoplasm"/>
    <property type="evidence" value="ECO:0007669"/>
    <property type="project" value="TreeGrafter"/>
</dbReference>
<dbReference type="PRINTS" id="PR00162">
    <property type="entry name" value="RIESKE"/>
</dbReference>
<dbReference type="GO" id="GO:0051537">
    <property type="term" value="F:2 iron, 2 sulfur cluster binding"/>
    <property type="evidence" value="ECO:0007669"/>
    <property type="project" value="UniProtKB-KW"/>
</dbReference>